<evidence type="ECO:0000256" key="3">
    <source>
        <dbReference type="ARBA" id="ARBA00022525"/>
    </source>
</evidence>
<keyword evidence="4" id="KW-0732">Signal</keyword>
<evidence type="ECO:0000256" key="5">
    <source>
        <dbReference type="ARBA" id="ARBA00023180"/>
    </source>
</evidence>
<comment type="similarity">
    <text evidence="2">Belongs to the GILT family.</text>
</comment>
<evidence type="ECO:0000313" key="6">
    <source>
        <dbReference type="EMBL" id="KAF2396536.1"/>
    </source>
</evidence>
<dbReference type="GO" id="GO:0016671">
    <property type="term" value="F:oxidoreductase activity, acting on a sulfur group of donors, disulfide as acceptor"/>
    <property type="evidence" value="ECO:0007669"/>
    <property type="project" value="InterPro"/>
</dbReference>
<dbReference type="AlphaFoldDB" id="A0A6G1HL03"/>
<dbReference type="InterPro" id="IPR004911">
    <property type="entry name" value="Interferon-induced_GILT"/>
</dbReference>
<dbReference type="PANTHER" id="PTHR13234">
    <property type="entry name" value="GAMMA-INTERFERON INDUCIBLE LYSOSOMAL THIOL REDUCTASE GILT"/>
    <property type="match status" value="1"/>
</dbReference>
<organism evidence="6 7">
    <name type="scientific">Trichodelitschia bisporula</name>
    <dbReference type="NCBI Taxonomy" id="703511"/>
    <lineage>
        <taxon>Eukaryota</taxon>
        <taxon>Fungi</taxon>
        <taxon>Dikarya</taxon>
        <taxon>Ascomycota</taxon>
        <taxon>Pezizomycotina</taxon>
        <taxon>Dothideomycetes</taxon>
        <taxon>Dothideomycetes incertae sedis</taxon>
        <taxon>Phaeotrichales</taxon>
        <taxon>Phaeotrichaceae</taxon>
        <taxon>Trichodelitschia</taxon>
    </lineage>
</organism>
<evidence type="ECO:0000256" key="4">
    <source>
        <dbReference type="ARBA" id="ARBA00022729"/>
    </source>
</evidence>
<dbReference type="Proteomes" id="UP000799640">
    <property type="component" value="Unassembled WGS sequence"/>
</dbReference>
<evidence type="ECO:0000256" key="1">
    <source>
        <dbReference type="ARBA" id="ARBA00004613"/>
    </source>
</evidence>
<evidence type="ECO:0000313" key="7">
    <source>
        <dbReference type="Proteomes" id="UP000799640"/>
    </source>
</evidence>
<sequence>MEKSYPLPRPATASPTRANVYQSRSVKLIVLLTIGIILTVLHLQSPGQEKKLVPAGPRERHGAIAEETKVPLEIHIMSKCPDALDCLRDLIVPAMSKTASKVNFTLSYIGRPTDPDDGVECMHGPTECLGNILELCAAYEYPDPKIYLGFALCMSRKYSDIPAHSLVQNCALEHGMSFDQINDCASREDGSFGIKLLRDSVTRSKDVGATRSCTVRLDERVRCVRDGGEWKDCEGGSSVKSLTGDIEHLYGEKN</sequence>
<keyword evidence="3" id="KW-0964">Secreted</keyword>
<dbReference type="GO" id="GO:0005576">
    <property type="term" value="C:extracellular region"/>
    <property type="evidence" value="ECO:0007669"/>
    <property type="project" value="UniProtKB-SubCell"/>
</dbReference>
<proteinExistence type="inferred from homology"/>
<reference evidence="6" key="1">
    <citation type="journal article" date="2020" name="Stud. Mycol.">
        <title>101 Dothideomycetes genomes: a test case for predicting lifestyles and emergence of pathogens.</title>
        <authorList>
            <person name="Haridas S."/>
            <person name="Albert R."/>
            <person name="Binder M."/>
            <person name="Bloem J."/>
            <person name="Labutti K."/>
            <person name="Salamov A."/>
            <person name="Andreopoulos B."/>
            <person name="Baker S."/>
            <person name="Barry K."/>
            <person name="Bills G."/>
            <person name="Bluhm B."/>
            <person name="Cannon C."/>
            <person name="Castanera R."/>
            <person name="Culley D."/>
            <person name="Daum C."/>
            <person name="Ezra D."/>
            <person name="Gonzalez J."/>
            <person name="Henrissat B."/>
            <person name="Kuo A."/>
            <person name="Liang C."/>
            <person name="Lipzen A."/>
            <person name="Lutzoni F."/>
            <person name="Magnuson J."/>
            <person name="Mondo S."/>
            <person name="Nolan M."/>
            <person name="Ohm R."/>
            <person name="Pangilinan J."/>
            <person name="Park H.-J."/>
            <person name="Ramirez L."/>
            <person name="Alfaro M."/>
            <person name="Sun H."/>
            <person name="Tritt A."/>
            <person name="Yoshinaga Y."/>
            <person name="Zwiers L.-H."/>
            <person name="Turgeon B."/>
            <person name="Goodwin S."/>
            <person name="Spatafora J."/>
            <person name="Crous P."/>
            <person name="Grigoriev I."/>
        </authorList>
    </citation>
    <scope>NUCLEOTIDE SEQUENCE</scope>
    <source>
        <strain evidence="6">CBS 262.69</strain>
    </source>
</reference>
<accession>A0A6G1HL03</accession>
<protein>
    <recommendedName>
        <fullName evidence="8">Gamma interferon inducible lysosomal thiol reductase</fullName>
    </recommendedName>
</protein>
<keyword evidence="7" id="KW-1185">Reference proteome</keyword>
<dbReference type="Pfam" id="PF03227">
    <property type="entry name" value="GILT"/>
    <property type="match status" value="1"/>
</dbReference>
<keyword evidence="5" id="KW-0325">Glycoprotein</keyword>
<dbReference type="OrthoDB" id="958254at2759"/>
<evidence type="ECO:0000256" key="2">
    <source>
        <dbReference type="ARBA" id="ARBA00005679"/>
    </source>
</evidence>
<gene>
    <name evidence="6" type="ORF">EJ06DRAFT_499740</name>
</gene>
<name>A0A6G1HL03_9PEZI</name>
<dbReference type="EMBL" id="ML996706">
    <property type="protein sequence ID" value="KAF2396536.1"/>
    <property type="molecule type" value="Genomic_DNA"/>
</dbReference>
<dbReference type="PANTHER" id="PTHR13234:SF8">
    <property type="entry name" value="GAMMA-INTERFERON-INDUCIBLE LYSOSOMAL THIOL REDUCTASE"/>
    <property type="match status" value="1"/>
</dbReference>
<evidence type="ECO:0008006" key="8">
    <source>
        <dbReference type="Google" id="ProtNLM"/>
    </source>
</evidence>
<comment type="subcellular location">
    <subcellularLocation>
        <location evidence="1">Secreted</location>
    </subcellularLocation>
</comment>